<dbReference type="KEGG" id="samy:DB32_006203"/>
<comment type="similarity">
    <text evidence="2">Belongs to the EIF-2B alpha/beta/delta subunits family. MtnA subfamily.</text>
</comment>
<reference evidence="3 4" key="1">
    <citation type="submission" date="2015-03" db="EMBL/GenBank/DDBJ databases">
        <title>Genome assembly of Sandaracinus amylolyticus DSM 53668.</title>
        <authorList>
            <person name="Sharma G."/>
            <person name="Subramanian S."/>
        </authorList>
    </citation>
    <scope>NUCLEOTIDE SEQUENCE [LARGE SCALE GENOMIC DNA]</scope>
    <source>
        <strain evidence="3 4">DSM 53668</strain>
    </source>
</reference>
<keyword evidence="2" id="KW-0028">Amino-acid biosynthesis</keyword>
<dbReference type="HAMAP" id="MF_01678">
    <property type="entry name" value="Salvage_MtnA"/>
    <property type="match status" value="1"/>
</dbReference>
<sequence>MLATMRLPELSREPLSGSRAFFAVEYEPATNEVLLLDQRLLPTEIRYLRLRKADEVADAIRTMVVRGAPAIGITAAYGLAQLAAQERGDAAVFLMAIGVAGRALDATRPTAVNLAWAIARMARTAADVAKLEPDARATRMIAEAEAIHREDVAACKAMGALGAKDVPMGATVITHCNAGALATGGYGTALGVIRAAHAEGRIAKVLACETRPYLQGARLTSWELHHDGIPVEVITDSMTGHFLSRGEIGFAVVGADRIAANGDVANKIGTYGLAVLCGAHEVPFTVAAPWSTIDRRTPDGSAIPIEERSRDEVAKVGASVLVEDGIPCRHPAFDVTPARLVRAIYTERGVIRTGAGETPDSVVRRPQMP</sequence>
<keyword evidence="2" id="KW-0486">Methionine biosynthesis</keyword>
<dbReference type="Proteomes" id="UP000034883">
    <property type="component" value="Chromosome"/>
</dbReference>
<proteinExistence type="inferred from homology"/>
<dbReference type="InterPro" id="IPR042529">
    <property type="entry name" value="IF_2B-like_C"/>
</dbReference>
<dbReference type="GO" id="GO:0046523">
    <property type="term" value="F:S-methyl-5-thioribose-1-phosphate isomerase activity"/>
    <property type="evidence" value="ECO:0007669"/>
    <property type="project" value="UniProtKB-UniRule"/>
</dbReference>
<dbReference type="AlphaFoldDB" id="A0A0F6SGP5"/>
<dbReference type="Gene3D" id="3.40.50.10470">
    <property type="entry name" value="Translation initiation factor eif-2b, domain 2"/>
    <property type="match status" value="1"/>
</dbReference>
<dbReference type="EMBL" id="CP011125">
    <property type="protein sequence ID" value="AKF09054.1"/>
    <property type="molecule type" value="Genomic_DNA"/>
</dbReference>
<keyword evidence="4" id="KW-1185">Reference proteome</keyword>
<name>A0A0F6SGP5_9BACT</name>
<feature type="active site" description="Proton donor" evidence="2">
    <location>
        <position position="256"/>
    </location>
</feature>
<dbReference type="STRING" id="927083.DB32_006203"/>
<dbReference type="FunFam" id="3.40.50.10470:FF:000006">
    <property type="entry name" value="Methylthioribose-1-phosphate isomerase"/>
    <property type="match status" value="1"/>
</dbReference>
<dbReference type="Gene3D" id="1.20.120.420">
    <property type="entry name" value="translation initiation factor eif-2b, domain 1"/>
    <property type="match status" value="1"/>
</dbReference>
<feature type="site" description="Transition state stabilizer" evidence="2">
    <location>
        <position position="176"/>
    </location>
</feature>
<dbReference type="InterPro" id="IPR037171">
    <property type="entry name" value="NagB/RpiA_transferase-like"/>
</dbReference>
<dbReference type="InterPro" id="IPR005251">
    <property type="entry name" value="IF-M1Pi"/>
</dbReference>
<protein>
    <recommendedName>
        <fullName evidence="2">Methylthioribose-1-phosphate isomerase</fullName>
        <shortName evidence="2">M1Pi</shortName>
        <shortName evidence="2">MTR-1-P isomerase</shortName>
        <ecNumber evidence="2">5.3.1.23</ecNumber>
    </recommendedName>
    <alternativeName>
        <fullName evidence="2">S-methyl-5-thioribose-1-phosphate isomerase</fullName>
    </alternativeName>
</protein>
<dbReference type="FunFam" id="1.20.120.420:FF:000003">
    <property type="entry name" value="Methylthioribose-1-phosphate isomerase"/>
    <property type="match status" value="1"/>
</dbReference>
<dbReference type="InterPro" id="IPR000649">
    <property type="entry name" value="IF-2B-related"/>
</dbReference>
<comment type="pathway">
    <text evidence="2">Amino-acid biosynthesis; L-methionine biosynthesis via salvage pathway; L-methionine from S-methyl-5-thio-alpha-D-ribose 1-phosphate: step 1/6.</text>
</comment>
<dbReference type="PANTHER" id="PTHR43475:SF1">
    <property type="entry name" value="METHYLTHIORIBOSE-1-PHOSPHATE ISOMERASE"/>
    <property type="match status" value="1"/>
</dbReference>
<dbReference type="GO" id="GO:0019509">
    <property type="term" value="P:L-methionine salvage from methylthioadenosine"/>
    <property type="evidence" value="ECO:0007669"/>
    <property type="project" value="UniProtKB-UniRule"/>
</dbReference>
<dbReference type="UniPathway" id="UPA00904">
    <property type="reaction ID" value="UER00874"/>
</dbReference>
<feature type="binding site" evidence="2">
    <location>
        <position position="215"/>
    </location>
    <ligand>
        <name>substrate</name>
    </ligand>
</feature>
<feature type="binding site" evidence="2">
    <location>
        <begin position="266"/>
        <end position="267"/>
    </location>
    <ligand>
        <name>substrate</name>
    </ligand>
</feature>
<dbReference type="EC" id="5.3.1.23" evidence="2"/>
<accession>A0A0F6SGP5</accession>
<comment type="function">
    <text evidence="2">Catalyzes the interconversion of methylthioribose-1-phosphate (MTR-1-P) into methylthioribulose-1-phosphate (MTRu-1-P).</text>
</comment>
<dbReference type="NCBIfam" id="NF004326">
    <property type="entry name" value="PRK05720.1"/>
    <property type="match status" value="1"/>
</dbReference>
<dbReference type="InterPro" id="IPR027363">
    <property type="entry name" value="M1Pi_N"/>
</dbReference>
<dbReference type="NCBIfam" id="TIGR00512">
    <property type="entry name" value="salvage_mtnA"/>
    <property type="match status" value="1"/>
</dbReference>
<dbReference type="PANTHER" id="PTHR43475">
    <property type="entry name" value="METHYLTHIORIBOSE-1-PHOSPHATE ISOMERASE"/>
    <property type="match status" value="1"/>
</dbReference>
<evidence type="ECO:0000313" key="4">
    <source>
        <dbReference type="Proteomes" id="UP000034883"/>
    </source>
</evidence>
<dbReference type="Pfam" id="PF01008">
    <property type="entry name" value="IF-2B"/>
    <property type="match status" value="1"/>
</dbReference>
<feature type="binding site" evidence="2">
    <location>
        <begin position="66"/>
        <end position="68"/>
    </location>
    <ligand>
        <name>substrate</name>
    </ligand>
</feature>
<evidence type="ECO:0000256" key="1">
    <source>
        <dbReference type="ARBA" id="ARBA00023235"/>
    </source>
</evidence>
<comment type="catalytic activity">
    <reaction evidence="2">
        <text>5-(methylsulfanyl)-alpha-D-ribose 1-phosphate = 5-(methylsulfanyl)-D-ribulose 1-phosphate</text>
        <dbReference type="Rhea" id="RHEA:19989"/>
        <dbReference type="ChEBI" id="CHEBI:58533"/>
        <dbReference type="ChEBI" id="CHEBI:58548"/>
        <dbReference type="EC" id="5.3.1.23"/>
    </reaction>
</comment>
<keyword evidence="1 2" id="KW-0413">Isomerase</keyword>
<dbReference type="NCBIfam" id="TIGR00524">
    <property type="entry name" value="eIF-2B_rel"/>
    <property type="match status" value="1"/>
</dbReference>
<organism evidence="3 4">
    <name type="scientific">Sandaracinus amylolyticus</name>
    <dbReference type="NCBI Taxonomy" id="927083"/>
    <lineage>
        <taxon>Bacteria</taxon>
        <taxon>Pseudomonadati</taxon>
        <taxon>Myxococcota</taxon>
        <taxon>Polyangia</taxon>
        <taxon>Polyangiales</taxon>
        <taxon>Sandaracinaceae</taxon>
        <taxon>Sandaracinus</taxon>
    </lineage>
</organism>
<dbReference type="SUPFAM" id="SSF100950">
    <property type="entry name" value="NagB/RpiA/CoA transferase-like"/>
    <property type="match status" value="1"/>
</dbReference>
<evidence type="ECO:0000256" key="2">
    <source>
        <dbReference type="HAMAP-Rule" id="MF_01678"/>
    </source>
</evidence>
<dbReference type="InterPro" id="IPR011559">
    <property type="entry name" value="Initiation_fac_2B_a/b/d"/>
</dbReference>
<gene>
    <name evidence="2" type="primary">mtnA</name>
    <name evidence="3" type="ORF">DB32_006203</name>
</gene>
<feature type="binding site" evidence="2">
    <location>
        <position position="108"/>
    </location>
    <ligand>
        <name>substrate</name>
    </ligand>
</feature>
<evidence type="ECO:0000313" key="3">
    <source>
        <dbReference type="EMBL" id="AKF09054.1"/>
    </source>
</evidence>